<sequence>MMVVVDLQNKEYFKLICCDCNLTHDVRVVTDGKNIRLRFWRNNRSTGQHRRWQNITIVDRKIDDEAE</sequence>
<reference evidence="1" key="1">
    <citation type="journal article" date="2015" name="Nature">
        <title>Complex archaea that bridge the gap between prokaryotes and eukaryotes.</title>
        <authorList>
            <person name="Spang A."/>
            <person name="Saw J.H."/>
            <person name="Jorgensen S.L."/>
            <person name="Zaremba-Niedzwiedzka K."/>
            <person name="Martijn J."/>
            <person name="Lind A.E."/>
            <person name="van Eijk R."/>
            <person name="Schleper C."/>
            <person name="Guy L."/>
            <person name="Ettema T.J."/>
        </authorList>
    </citation>
    <scope>NUCLEOTIDE SEQUENCE</scope>
</reference>
<accession>A0A0F9KR09</accession>
<protein>
    <submittedName>
        <fullName evidence="1">Uncharacterized protein</fullName>
    </submittedName>
</protein>
<gene>
    <name evidence="1" type="ORF">LCGC14_1671590</name>
</gene>
<organism evidence="1">
    <name type="scientific">marine sediment metagenome</name>
    <dbReference type="NCBI Taxonomy" id="412755"/>
    <lineage>
        <taxon>unclassified sequences</taxon>
        <taxon>metagenomes</taxon>
        <taxon>ecological metagenomes</taxon>
    </lineage>
</organism>
<comment type="caution">
    <text evidence="1">The sequence shown here is derived from an EMBL/GenBank/DDBJ whole genome shotgun (WGS) entry which is preliminary data.</text>
</comment>
<dbReference type="AlphaFoldDB" id="A0A0F9KR09"/>
<name>A0A0F9KR09_9ZZZZ</name>
<proteinExistence type="predicted"/>
<evidence type="ECO:0000313" key="1">
    <source>
        <dbReference type="EMBL" id="KKM17850.1"/>
    </source>
</evidence>
<dbReference type="EMBL" id="LAZR01014356">
    <property type="protein sequence ID" value="KKM17850.1"/>
    <property type="molecule type" value="Genomic_DNA"/>
</dbReference>